<proteinExistence type="inferred from homology"/>
<evidence type="ECO:0000256" key="5">
    <source>
        <dbReference type="ARBA" id="ARBA00050776"/>
    </source>
</evidence>
<evidence type="ECO:0000259" key="6">
    <source>
        <dbReference type="Pfam" id="PF00266"/>
    </source>
</evidence>
<dbReference type="Pfam" id="PF00266">
    <property type="entry name" value="Aminotran_5"/>
    <property type="match status" value="1"/>
</dbReference>
<evidence type="ECO:0000256" key="2">
    <source>
        <dbReference type="ARBA" id="ARBA00010447"/>
    </source>
</evidence>
<keyword evidence="7" id="KW-0808">Transferase</keyword>
<dbReference type="Gene3D" id="3.90.1150.10">
    <property type="entry name" value="Aspartate Aminotransferase, domain 1"/>
    <property type="match status" value="1"/>
</dbReference>
<dbReference type="AlphaFoldDB" id="A0A848BXZ6"/>
<dbReference type="GO" id="GO:0031071">
    <property type="term" value="F:cysteine desulfurase activity"/>
    <property type="evidence" value="ECO:0007669"/>
    <property type="project" value="UniProtKB-EC"/>
</dbReference>
<dbReference type="Proteomes" id="UP000591071">
    <property type="component" value="Unassembled WGS sequence"/>
</dbReference>
<keyword evidence="7" id="KW-0032">Aminotransferase</keyword>
<dbReference type="InterPro" id="IPR015422">
    <property type="entry name" value="PyrdxlP-dep_Trfase_small"/>
</dbReference>
<feature type="domain" description="Aminotransferase class V" evidence="6">
    <location>
        <begin position="3"/>
        <end position="368"/>
    </location>
</feature>
<comment type="similarity">
    <text evidence="2">Belongs to the class-V pyridoxal-phosphate-dependent aminotransferase family. Csd subfamily.</text>
</comment>
<dbReference type="PANTHER" id="PTHR43586">
    <property type="entry name" value="CYSTEINE DESULFURASE"/>
    <property type="match status" value="1"/>
</dbReference>
<comment type="catalytic activity">
    <reaction evidence="5">
        <text>(sulfur carrier)-H + L-cysteine = (sulfur carrier)-SH + L-alanine</text>
        <dbReference type="Rhea" id="RHEA:43892"/>
        <dbReference type="Rhea" id="RHEA-COMP:14737"/>
        <dbReference type="Rhea" id="RHEA-COMP:14739"/>
        <dbReference type="ChEBI" id="CHEBI:29917"/>
        <dbReference type="ChEBI" id="CHEBI:35235"/>
        <dbReference type="ChEBI" id="CHEBI:57972"/>
        <dbReference type="ChEBI" id="CHEBI:64428"/>
        <dbReference type="EC" id="2.8.1.7"/>
    </reaction>
</comment>
<dbReference type="InterPro" id="IPR000192">
    <property type="entry name" value="Aminotrans_V_dom"/>
</dbReference>
<dbReference type="InterPro" id="IPR015421">
    <property type="entry name" value="PyrdxlP-dep_Trfase_major"/>
</dbReference>
<evidence type="ECO:0000256" key="4">
    <source>
        <dbReference type="ARBA" id="ARBA00022898"/>
    </source>
</evidence>
<gene>
    <name evidence="7" type="ORF">HF872_01080</name>
</gene>
<evidence type="ECO:0000256" key="1">
    <source>
        <dbReference type="ARBA" id="ARBA00001933"/>
    </source>
</evidence>
<comment type="caution">
    <text evidence="7">The sequence shown here is derived from an EMBL/GenBank/DDBJ whole genome shotgun (WGS) entry which is preliminary data.</text>
</comment>
<dbReference type="PANTHER" id="PTHR43586:SF4">
    <property type="entry name" value="ISOPENICILLIN N EPIMERASE"/>
    <property type="match status" value="1"/>
</dbReference>
<evidence type="ECO:0000313" key="7">
    <source>
        <dbReference type="EMBL" id="NME27223.1"/>
    </source>
</evidence>
<reference evidence="7 8" key="1">
    <citation type="submission" date="2020-04" db="EMBL/GenBank/DDBJ databases">
        <authorList>
            <person name="Hitch T.C.A."/>
            <person name="Wylensek D."/>
            <person name="Clavel T."/>
        </authorList>
    </citation>
    <scope>NUCLEOTIDE SEQUENCE [LARGE SCALE GENOMIC DNA]</scope>
    <source>
        <strain evidence="7 8">Oil-RF-744-FAT-WT-6-1</strain>
    </source>
</reference>
<dbReference type="InterPro" id="IPR015424">
    <property type="entry name" value="PyrdxlP-dep_Trfase"/>
</dbReference>
<name>A0A848BXZ6_9FIRM</name>
<dbReference type="RefSeq" id="WP_170087048.1">
    <property type="nucleotide sequence ID" value="NZ_JABAFG010000001.1"/>
</dbReference>
<dbReference type="Gene3D" id="3.40.640.10">
    <property type="entry name" value="Type I PLP-dependent aspartate aminotransferase-like (Major domain)"/>
    <property type="match status" value="1"/>
</dbReference>
<sequence>MYYFDNAATTVQKPPAVAEAVYEVLHSGLYGNPSRGAHGYSLRAYELVLEAKEQVKGLFSAGQDYEVAFTHNSTTALNLVLKGLVRPGDHVLTTMWEHNAVLRPLYQLEKEGATVDFIGSDARTGQLRYEELEQKLRLETKLVVCNHASNVTGNVLDISRIRAFCKAHGLFLVIDASQSAGVVPIDVSDGTITAICFTGHKSLYGPGGTGGVCIRRDAPVRPVLTGGDGVHAFDHDQPGGVPAILEAGTANVAGIAGLSAGMSYIRDHWQKLQRKQAVLSDYFLQGLQQIPDLVLYGDVSGPRVPVFAVNFPGAESTVVSDILWETYGIATRPGFHCAPLLHESLGTKEQGAVRFSLSSFTTRDDLDAALVALKKISALQR</sequence>
<organism evidence="7 8">
    <name type="scientific">Megasphaera hexanoica</name>
    <dbReference type="NCBI Taxonomy" id="1675036"/>
    <lineage>
        <taxon>Bacteria</taxon>
        <taxon>Bacillati</taxon>
        <taxon>Bacillota</taxon>
        <taxon>Negativicutes</taxon>
        <taxon>Veillonellales</taxon>
        <taxon>Veillonellaceae</taxon>
        <taxon>Megasphaera</taxon>
    </lineage>
</organism>
<accession>A0A848BXZ6</accession>
<dbReference type="GO" id="GO:0008483">
    <property type="term" value="F:transaminase activity"/>
    <property type="evidence" value="ECO:0007669"/>
    <property type="project" value="UniProtKB-KW"/>
</dbReference>
<dbReference type="EMBL" id="JABAFG010000001">
    <property type="protein sequence ID" value="NME27223.1"/>
    <property type="molecule type" value="Genomic_DNA"/>
</dbReference>
<comment type="cofactor">
    <cofactor evidence="1">
        <name>pyridoxal 5'-phosphate</name>
        <dbReference type="ChEBI" id="CHEBI:597326"/>
    </cofactor>
</comment>
<keyword evidence="4" id="KW-0663">Pyridoxal phosphate</keyword>
<evidence type="ECO:0000256" key="3">
    <source>
        <dbReference type="ARBA" id="ARBA00012239"/>
    </source>
</evidence>
<dbReference type="PIRSF" id="PIRSF005572">
    <property type="entry name" value="NifS"/>
    <property type="match status" value="1"/>
</dbReference>
<dbReference type="SUPFAM" id="SSF53383">
    <property type="entry name" value="PLP-dependent transferases"/>
    <property type="match status" value="1"/>
</dbReference>
<protein>
    <recommendedName>
        <fullName evidence="3">cysteine desulfurase</fullName>
        <ecNumber evidence="3">2.8.1.7</ecNumber>
    </recommendedName>
</protein>
<dbReference type="InterPro" id="IPR016454">
    <property type="entry name" value="Cysteine_dSase"/>
</dbReference>
<evidence type="ECO:0000313" key="8">
    <source>
        <dbReference type="Proteomes" id="UP000591071"/>
    </source>
</evidence>
<dbReference type="EC" id="2.8.1.7" evidence="3"/>